<feature type="transmembrane region" description="Helical" evidence="2">
    <location>
        <begin position="35"/>
        <end position="54"/>
    </location>
</feature>
<dbReference type="RefSeq" id="WP_093935813.1">
    <property type="nucleotide sequence ID" value="NZ_NMQT01000075.1"/>
</dbReference>
<dbReference type="AlphaFoldDB" id="A0A229S3D4"/>
<gene>
    <name evidence="3" type="ORF">CFP71_22050</name>
</gene>
<evidence type="ECO:0000313" key="3">
    <source>
        <dbReference type="EMBL" id="OXM53400.1"/>
    </source>
</evidence>
<sequence>MNRAGSVWFWSLLGAFIAAALGTAINFATDLKTSFLAWGLVVAFTVATGLISGISQVLSRRDGESGDAKSGGTTNVYNVHQSQVNVWLVFLILGVSGSLLAAIFVGVHFAGSIQTAGTPLPAVIEPRPTPPPSSTTTTLPVPTTTSTVPRAAANEDIAMFVTGYYRLMPDTKAGWPLIGPNLQRRGLSDYEAHWGRISAVDVHSASATSAKTVRVRITLHYRDGRPSPTETHELTVVSQDGHLCIDADTLLSAK</sequence>
<evidence type="ECO:0000313" key="4">
    <source>
        <dbReference type="Proteomes" id="UP000215223"/>
    </source>
</evidence>
<feature type="transmembrane region" description="Helical" evidence="2">
    <location>
        <begin position="86"/>
        <end position="110"/>
    </location>
</feature>
<proteinExistence type="predicted"/>
<evidence type="ECO:0000256" key="1">
    <source>
        <dbReference type="SAM" id="MobiDB-lite"/>
    </source>
</evidence>
<keyword evidence="3" id="KW-0723">Serine/threonine-protein kinase</keyword>
<reference evidence="3 4" key="1">
    <citation type="submission" date="2017-07" db="EMBL/GenBank/DDBJ databases">
        <title>Amycolatopsis thailandensis Genome sequencing and assembly.</title>
        <authorList>
            <person name="Kaur N."/>
            <person name="Mayilraj S."/>
        </authorList>
    </citation>
    <scope>NUCLEOTIDE SEQUENCE [LARGE SCALE GENOMIC DNA]</scope>
    <source>
        <strain evidence="3 4">JCM 16380</strain>
    </source>
</reference>
<keyword evidence="3" id="KW-0808">Transferase</keyword>
<dbReference type="Proteomes" id="UP000215223">
    <property type="component" value="Unassembled WGS sequence"/>
</dbReference>
<organism evidence="3 4">
    <name type="scientific">Amycolatopsis thailandensis</name>
    <dbReference type="NCBI Taxonomy" id="589330"/>
    <lineage>
        <taxon>Bacteria</taxon>
        <taxon>Bacillati</taxon>
        <taxon>Actinomycetota</taxon>
        <taxon>Actinomycetes</taxon>
        <taxon>Pseudonocardiales</taxon>
        <taxon>Pseudonocardiaceae</taxon>
        <taxon>Amycolatopsis</taxon>
    </lineage>
</organism>
<keyword evidence="3" id="KW-0418">Kinase</keyword>
<feature type="region of interest" description="Disordered" evidence="1">
    <location>
        <begin position="124"/>
        <end position="146"/>
    </location>
</feature>
<keyword evidence="2" id="KW-1133">Transmembrane helix</keyword>
<dbReference type="GO" id="GO:0004674">
    <property type="term" value="F:protein serine/threonine kinase activity"/>
    <property type="evidence" value="ECO:0007669"/>
    <property type="project" value="UniProtKB-KW"/>
</dbReference>
<feature type="compositionally biased region" description="Low complexity" evidence="1">
    <location>
        <begin position="134"/>
        <end position="146"/>
    </location>
</feature>
<keyword evidence="4" id="KW-1185">Reference proteome</keyword>
<keyword evidence="2" id="KW-0472">Membrane</keyword>
<accession>A0A229S3D4</accession>
<name>A0A229S3D4_9PSEU</name>
<evidence type="ECO:0000256" key="2">
    <source>
        <dbReference type="SAM" id="Phobius"/>
    </source>
</evidence>
<dbReference type="EMBL" id="NMQT01000075">
    <property type="protein sequence ID" value="OXM53400.1"/>
    <property type="molecule type" value="Genomic_DNA"/>
</dbReference>
<comment type="caution">
    <text evidence="3">The sequence shown here is derived from an EMBL/GenBank/DDBJ whole genome shotgun (WGS) entry which is preliminary data.</text>
</comment>
<dbReference type="OrthoDB" id="3636230at2"/>
<keyword evidence="2" id="KW-0812">Transmembrane</keyword>
<protein>
    <submittedName>
        <fullName evidence="3">Serine/threonine protein kinase</fullName>
    </submittedName>
</protein>
<feature type="transmembrane region" description="Helical" evidence="2">
    <location>
        <begin position="7"/>
        <end position="29"/>
    </location>
</feature>